<dbReference type="AlphaFoldDB" id="A0AAD6C2M8"/>
<reference evidence="2" key="1">
    <citation type="submission" date="2022-12" db="EMBL/GenBank/DDBJ databases">
        <authorList>
            <person name="Petersen C."/>
        </authorList>
    </citation>
    <scope>NUCLEOTIDE SEQUENCE</scope>
    <source>
        <strain evidence="2">IBT 16125</strain>
    </source>
</reference>
<dbReference type="Proteomes" id="UP001213681">
    <property type="component" value="Unassembled WGS sequence"/>
</dbReference>
<evidence type="ECO:0000313" key="3">
    <source>
        <dbReference type="Proteomes" id="UP001213681"/>
    </source>
</evidence>
<evidence type="ECO:0008006" key="4">
    <source>
        <dbReference type="Google" id="ProtNLM"/>
    </source>
</evidence>
<feature type="region of interest" description="Disordered" evidence="1">
    <location>
        <begin position="40"/>
        <end position="86"/>
    </location>
</feature>
<gene>
    <name evidence="2" type="ORF">N7458_008206</name>
</gene>
<feature type="compositionally biased region" description="Polar residues" evidence="1">
    <location>
        <begin position="66"/>
        <end position="86"/>
    </location>
</feature>
<reference evidence="2" key="2">
    <citation type="journal article" date="2023" name="IMA Fungus">
        <title>Comparative genomic study of the Penicillium genus elucidates a diverse pangenome and 15 lateral gene transfer events.</title>
        <authorList>
            <person name="Petersen C."/>
            <person name="Sorensen T."/>
            <person name="Nielsen M.R."/>
            <person name="Sondergaard T.E."/>
            <person name="Sorensen J.L."/>
            <person name="Fitzpatrick D.A."/>
            <person name="Frisvad J.C."/>
            <person name="Nielsen K.L."/>
        </authorList>
    </citation>
    <scope>NUCLEOTIDE SEQUENCE</scope>
    <source>
        <strain evidence="2">IBT 16125</strain>
    </source>
</reference>
<comment type="caution">
    <text evidence="2">The sequence shown here is derived from an EMBL/GenBank/DDBJ whole genome shotgun (WGS) entry which is preliminary data.</text>
</comment>
<feature type="compositionally biased region" description="Low complexity" evidence="1">
    <location>
        <begin position="55"/>
        <end position="65"/>
    </location>
</feature>
<feature type="region of interest" description="Disordered" evidence="1">
    <location>
        <begin position="1"/>
        <end position="25"/>
    </location>
</feature>
<name>A0AAD6C2M8_9EURO</name>
<sequence>MFSYEVETSSPDTLVPSPRNPSNRVRLSCSLACTQSHKIYCAPKATPPNEEPKGTPAADATPTPTQNGDSTLETAGNTASKKNQTSAAAIAASPELQTLLSRYPQLRNQLHEIYQATEEEEWQEWYTPPTRGRPYGRGGRGPSRRSRGSWTAEKGFNRGLGKVRKLRQDCEGGTEIGVQAEAFTEFLAMVNKDRQAQSQLPE</sequence>
<feature type="compositionally biased region" description="Polar residues" evidence="1">
    <location>
        <begin position="1"/>
        <end position="12"/>
    </location>
</feature>
<evidence type="ECO:0000256" key="1">
    <source>
        <dbReference type="SAM" id="MobiDB-lite"/>
    </source>
</evidence>
<protein>
    <recommendedName>
        <fullName evidence="4">HIT-type domain-containing protein</fullName>
    </recommendedName>
</protein>
<feature type="region of interest" description="Disordered" evidence="1">
    <location>
        <begin position="125"/>
        <end position="153"/>
    </location>
</feature>
<accession>A0AAD6C2M8</accession>
<dbReference type="GeneID" id="81601831"/>
<dbReference type="RefSeq" id="XP_056764414.1">
    <property type="nucleotide sequence ID" value="XM_056911588.1"/>
</dbReference>
<organism evidence="2 3">
    <name type="scientific">Penicillium daleae</name>
    <dbReference type="NCBI Taxonomy" id="63821"/>
    <lineage>
        <taxon>Eukaryota</taxon>
        <taxon>Fungi</taxon>
        <taxon>Dikarya</taxon>
        <taxon>Ascomycota</taxon>
        <taxon>Pezizomycotina</taxon>
        <taxon>Eurotiomycetes</taxon>
        <taxon>Eurotiomycetidae</taxon>
        <taxon>Eurotiales</taxon>
        <taxon>Aspergillaceae</taxon>
        <taxon>Penicillium</taxon>
    </lineage>
</organism>
<keyword evidence="3" id="KW-1185">Reference proteome</keyword>
<dbReference type="EMBL" id="JAPVEA010000007">
    <property type="protein sequence ID" value="KAJ5444334.1"/>
    <property type="molecule type" value="Genomic_DNA"/>
</dbReference>
<proteinExistence type="predicted"/>
<evidence type="ECO:0000313" key="2">
    <source>
        <dbReference type="EMBL" id="KAJ5444334.1"/>
    </source>
</evidence>